<comment type="caution">
    <text evidence="2">The sequence shown here is derived from an EMBL/GenBank/DDBJ whole genome shotgun (WGS) entry which is preliminary data.</text>
</comment>
<dbReference type="PANTHER" id="PTHR46623:SF6">
    <property type="entry name" value="ALPHA_BETA-HYDROLASES SUPERFAMILY PROTEIN"/>
    <property type="match status" value="1"/>
</dbReference>
<reference evidence="2 3" key="1">
    <citation type="submission" date="2018-10" db="EMBL/GenBank/DDBJ databases">
        <title>Genomic Encyclopedia of Archaeal and Bacterial Type Strains, Phase II (KMG-II): from individual species to whole genera.</title>
        <authorList>
            <person name="Goeker M."/>
        </authorList>
    </citation>
    <scope>NUCLEOTIDE SEQUENCE [LARGE SCALE GENOMIC DNA]</scope>
    <source>
        <strain evidence="2 3">DSM 16510</strain>
    </source>
</reference>
<sequence>MGRNVEFEVSGVKVTGYLAEPSNKGPAVLIIHEWWGLDSPLSNIKELTDKLAGEGFVAFAPDLYKGKSADNPDDAGKLMTDMFQNRMNEVDAMFRASVEYLKNLDITEPAKVGVTGFCCGGTLSMYFASKFPELIDASVPFYGLPQLAPIDPHTIKVPIFFIMAQNDEFVDNDSVIDLFKGVWKNGVEAQAKVYPGVNHAFLNDRRPDVYNESCAKDAWNLAVEFFRRHLG</sequence>
<accession>A0A497XQB8</accession>
<dbReference type="PANTHER" id="PTHR46623">
    <property type="entry name" value="CARBOXYMETHYLENEBUTENOLIDASE-RELATED"/>
    <property type="match status" value="1"/>
</dbReference>
<keyword evidence="3" id="KW-1185">Reference proteome</keyword>
<organism evidence="2 3">
    <name type="scientific">Hydrogenivirga caldilitoris</name>
    <dbReference type="NCBI Taxonomy" id="246264"/>
    <lineage>
        <taxon>Bacteria</taxon>
        <taxon>Pseudomonadati</taxon>
        <taxon>Aquificota</taxon>
        <taxon>Aquificia</taxon>
        <taxon>Aquificales</taxon>
        <taxon>Aquificaceae</taxon>
        <taxon>Hydrogenivirga</taxon>
    </lineage>
</organism>
<evidence type="ECO:0000313" key="3">
    <source>
        <dbReference type="Proteomes" id="UP000267841"/>
    </source>
</evidence>
<dbReference type="RefSeq" id="WP_121012113.1">
    <property type="nucleotide sequence ID" value="NZ_RCCJ01000001.1"/>
</dbReference>
<dbReference type="SUPFAM" id="SSF53474">
    <property type="entry name" value="alpha/beta-Hydrolases"/>
    <property type="match status" value="1"/>
</dbReference>
<dbReference type="GO" id="GO:0016787">
    <property type="term" value="F:hydrolase activity"/>
    <property type="evidence" value="ECO:0007669"/>
    <property type="project" value="InterPro"/>
</dbReference>
<evidence type="ECO:0000313" key="2">
    <source>
        <dbReference type="EMBL" id="RLJ71165.1"/>
    </source>
</evidence>
<dbReference type="InterPro" id="IPR051049">
    <property type="entry name" value="Dienelactone_hydrolase-like"/>
</dbReference>
<proteinExistence type="predicted"/>
<dbReference type="Pfam" id="PF01738">
    <property type="entry name" value="DLH"/>
    <property type="match status" value="1"/>
</dbReference>
<evidence type="ECO:0000259" key="1">
    <source>
        <dbReference type="Pfam" id="PF01738"/>
    </source>
</evidence>
<name>A0A497XQB8_9AQUI</name>
<protein>
    <submittedName>
        <fullName evidence="2">Carboxymethylenebutenolidase</fullName>
    </submittedName>
</protein>
<dbReference type="EMBL" id="RCCJ01000001">
    <property type="protein sequence ID" value="RLJ71165.1"/>
    <property type="molecule type" value="Genomic_DNA"/>
</dbReference>
<dbReference type="OrthoDB" id="9771666at2"/>
<dbReference type="InterPro" id="IPR002925">
    <property type="entry name" value="Dienelactn_hydro"/>
</dbReference>
<dbReference type="Proteomes" id="UP000267841">
    <property type="component" value="Unassembled WGS sequence"/>
</dbReference>
<feature type="domain" description="Dienelactone hydrolase" evidence="1">
    <location>
        <begin position="15"/>
        <end position="229"/>
    </location>
</feature>
<gene>
    <name evidence="2" type="ORF">BCF55_1463</name>
</gene>
<dbReference type="Gene3D" id="3.40.50.1820">
    <property type="entry name" value="alpha/beta hydrolase"/>
    <property type="match status" value="1"/>
</dbReference>
<dbReference type="AlphaFoldDB" id="A0A497XQB8"/>
<dbReference type="InterPro" id="IPR029058">
    <property type="entry name" value="AB_hydrolase_fold"/>
</dbReference>